<dbReference type="EMBL" id="ML178836">
    <property type="protein sequence ID" value="TFK98976.1"/>
    <property type="molecule type" value="Genomic_DNA"/>
</dbReference>
<dbReference type="InterPro" id="IPR011701">
    <property type="entry name" value="MFS"/>
</dbReference>
<evidence type="ECO:0000256" key="1">
    <source>
        <dbReference type="ARBA" id="ARBA00004141"/>
    </source>
</evidence>
<keyword evidence="3" id="KW-1133">Transmembrane helix</keyword>
<comment type="subcellular location">
    <subcellularLocation>
        <location evidence="1">Membrane</location>
        <topology evidence="1">Multi-pass membrane protein</topology>
    </subcellularLocation>
</comment>
<dbReference type="InterPro" id="IPR050327">
    <property type="entry name" value="Proton-linked_MCT"/>
</dbReference>
<dbReference type="PANTHER" id="PTHR11360">
    <property type="entry name" value="MONOCARBOXYLATE TRANSPORTER"/>
    <property type="match status" value="1"/>
</dbReference>
<feature type="transmembrane region" description="Helical" evidence="3">
    <location>
        <begin position="247"/>
        <end position="271"/>
    </location>
</feature>
<dbReference type="Gene3D" id="1.20.1250.20">
    <property type="entry name" value="MFS general substrate transporter like domains"/>
    <property type="match status" value="2"/>
</dbReference>
<comment type="similarity">
    <text evidence="2">Belongs to the major facilitator superfamily. Monocarboxylate porter (TC 2.A.1.13) family.</text>
</comment>
<feature type="transmembrane region" description="Helical" evidence="3">
    <location>
        <begin position="400"/>
        <end position="423"/>
    </location>
</feature>
<organism evidence="4 5">
    <name type="scientific">Pterulicium gracile</name>
    <dbReference type="NCBI Taxonomy" id="1884261"/>
    <lineage>
        <taxon>Eukaryota</taxon>
        <taxon>Fungi</taxon>
        <taxon>Dikarya</taxon>
        <taxon>Basidiomycota</taxon>
        <taxon>Agaricomycotina</taxon>
        <taxon>Agaricomycetes</taxon>
        <taxon>Agaricomycetidae</taxon>
        <taxon>Agaricales</taxon>
        <taxon>Pleurotineae</taxon>
        <taxon>Pterulaceae</taxon>
        <taxon>Pterulicium</taxon>
    </lineage>
</organism>
<name>A0A5C3QBN9_9AGAR</name>
<dbReference type="Pfam" id="PF07690">
    <property type="entry name" value="MFS_1"/>
    <property type="match status" value="1"/>
</dbReference>
<dbReference type="InterPro" id="IPR036259">
    <property type="entry name" value="MFS_trans_sf"/>
</dbReference>
<dbReference type="SUPFAM" id="SSF103473">
    <property type="entry name" value="MFS general substrate transporter"/>
    <property type="match status" value="1"/>
</dbReference>
<proteinExistence type="inferred from homology"/>
<keyword evidence="3" id="KW-0812">Transmembrane</keyword>
<gene>
    <name evidence="4" type="ORF">BDV98DRAFT_627360</name>
</gene>
<feature type="transmembrane region" description="Helical" evidence="3">
    <location>
        <begin position="106"/>
        <end position="125"/>
    </location>
</feature>
<evidence type="ECO:0000256" key="3">
    <source>
        <dbReference type="SAM" id="Phobius"/>
    </source>
</evidence>
<evidence type="ECO:0000313" key="5">
    <source>
        <dbReference type="Proteomes" id="UP000305067"/>
    </source>
</evidence>
<dbReference type="PANTHER" id="PTHR11360:SF234">
    <property type="entry name" value="MFS-TYPE TRANSPORTER DBAD-RELATED"/>
    <property type="match status" value="1"/>
</dbReference>
<feature type="transmembrane region" description="Helical" evidence="3">
    <location>
        <begin position="283"/>
        <end position="300"/>
    </location>
</feature>
<dbReference type="GO" id="GO:0016020">
    <property type="term" value="C:membrane"/>
    <property type="evidence" value="ECO:0007669"/>
    <property type="project" value="UniProtKB-SubCell"/>
</dbReference>
<feature type="transmembrane region" description="Helical" evidence="3">
    <location>
        <begin position="205"/>
        <end position="226"/>
    </location>
</feature>
<evidence type="ECO:0000256" key="2">
    <source>
        <dbReference type="ARBA" id="ARBA00006727"/>
    </source>
</evidence>
<dbReference type="GO" id="GO:0022857">
    <property type="term" value="F:transmembrane transporter activity"/>
    <property type="evidence" value="ECO:0007669"/>
    <property type="project" value="InterPro"/>
</dbReference>
<reference evidence="4 5" key="1">
    <citation type="journal article" date="2019" name="Nat. Ecol. Evol.">
        <title>Megaphylogeny resolves global patterns of mushroom evolution.</title>
        <authorList>
            <person name="Varga T."/>
            <person name="Krizsan K."/>
            <person name="Foldi C."/>
            <person name="Dima B."/>
            <person name="Sanchez-Garcia M."/>
            <person name="Sanchez-Ramirez S."/>
            <person name="Szollosi G.J."/>
            <person name="Szarkandi J.G."/>
            <person name="Papp V."/>
            <person name="Albert L."/>
            <person name="Andreopoulos W."/>
            <person name="Angelini C."/>
            <person name="Antonin V."/>
            <person name="Barry K.W."/>
            <person name="Bougher N.L."/>
            <person name="Buchanan P."/>
            <person name="Buyck B."/>
            <person name="Bense V."/>
            <person name="Catcheside P."/>
            <person name="Chovatia M."/>
            <person name="Cooper J."/>
            <person name="Damon W."/>
            <person name="Desjardin D."/>
            <person name="Finy P."/>
            <person name="Geml J."/>
            <person name="Haridas S."/>
            <person name="Hughes K."/>
            <person name="Justo A."/>
            <person name="Karasinski D."/>
            <person name="Kautmanova I."/>
            <person name="Kiss B."/>
            <person name="Kocsube S."/>
            <person name="Kotiranta H."/>
            <person name="LaButti K.M."/>
            <person name="Lechner B.E."/>
            <person name="Liimatainen K."/>
            <person name="Lipzen A."/>
            <person name="Lukacs Z."/>
            <person name="Mihaltcheva S."/>
            <person name="Morgado L.N."/>
            <person name="Niskanen T."/>
            <person name="Noordeloos M.E."/>
            <person name="Ohm R.A."/>
            <person name="Ortiz-Santana B."/>
            <person name="Ovrebo C."/>
            <person name="Racz N."/>
            <person name="Riley R."/>
            <person name="Savchenko A."/>
            <person name="Shiryaev A."/>
            <person name="Soop K."/>
            <person name="Spirin V."/>
            <person name="Szebenyi C."/>
            <person name="Tomsovsky M."/>
            <person name="Tulloss R.E."/>
            <person name="Uehling J."/>
            <person name="Grigoriev I.V."/>
            <person name="Vagvolgyi C."/>
            <person name="Papp T."/>
            <person name="Martin F.M."/>
            <person name="Miettinen O."/>
            <person name="Hibbett D.S."/>
            <person name="Nagy L.G."/>
        </authorList>
    </citation>
    <scope>NUCLEOTIDE SEQUENCE [LARGE SCALE GENOMIC DNA]</scope>
    <source>
        <strain evidence="4 5">CBS 309.79</strain>
    </source>
</reference>
<dbReference type="AlphaFoldDB" id="A0A5C3QBN9"/>
<dbReference type="Proteomes" id="UP000305067">
    <property type="component" value="Unassembled WGS sequence"/>
</dbReference>
<feature type="transmembrane region" description="Helical" evidence="3">
    <location>
        <begin position="166"/>
        <end position="185"/>
    </location>
</feature>
<sequence>MTVSETTTVDDGREELNYDSEKAKVTPIVHQVADGGTKAWLTLLGRCGQCFCYVNSFGVYEDYYAREFLSNHSSSKIAWIGSVQVFLLGSLGIPGGYFMDRGHFHTVMILGSALLVLSLIASSFAQPQQWYQIFLSQGIGLGTAVGTLYIPALGVLSHHFKARRSIAMGIAGSGVSAGGLLYPILLNYAIHSPSIGFRWAVRISAFVTLALLVVANAVMSTTLPARTDGKTLGQQAKYWRVFFGDKAYICATASVFILYSGLYFPTFYLQLKATSHGVDRTTAFWTIAVLNGAGLFGRILPNLIVDKTGVWAQLTPCAVICGGLIFAFIGINNAAGIMTIAVLYGFFAGAIISLLSPMLTFLTRDVTEIGARMGVCIGIGAMGAMIGPPVSGELLTGSYIWWRPAVFSGVSPLSLASHIPLVACDHTLLARYHIRERTDVDWLFRPAA</sequence>
<keyword evidence="3" id="KW-0472">Membrane</keyword>
<feature type="transmembrane region" description="Helical" evidence="3">
    <location>
        <begin position="312"/>
        <end position="331"/>
    </location>
</feature>
<protein>
    <submittedName>
        <fullName evidence="4">MFS general substrate transporter</fullName>
    </submittedName>
</protein>
<feature type="transmembrane region" description="Helical" evidence="3">
    <location>
        <begin position="131"/>
        <end position="154"/>
    </location>
</feature>
<accession>A0A5C3QBN9</accession>
<keyword evidence="5" id="KW-1185">Reference proteome</keyword>
<feature type="transmembrane region" description="Helical" evidence="3">
    <location>
        <begin position="337"/>
        <end position="362"/>
    </location>
</feature>
<feature type="transmembrane region" description="Helical" evidence="3">
    <location>
        <begin position="77"/>
        <end position="99"/>
    </location>
</feature>
<dbReference type="OrthoDB" id="6499973at2759"/>
<evidence type="ECO:0000313" key="4">
    <source>
        <dbReference type="EMBL" id="TFK98976.1"/>
    </source>
</evidence>
<feature type="transmembrane region" description="Helical" evidence="3">
    <location>
        <begin position="369"/>
        <end position="388"/>
    </location>
</feature>